<dbReference type="RefSeq" id="WP_146269151.1">
    <property type="nucleotide sequence ID" value="NZ_VOEI01000001.1"/>
</dbReference>
<keyword evidence="1" id="KW-0812">Transmembrane</keyword>
<keyword evidence="1" id="KW-0472">Membrane</keyword>
<evidence type="ECO:0000256" key="1">
    <source>
        <dbReference type="SAM" id="Phobius"/>
    </source>
</evidence>
<accession>A0A563UAE9</accession>
<dbReference type="AlphaFoldDB" id="A0A563UAE9"/>
<dbReference type="EMBL" id="VOEI01000001">
    <property type="protein sequence ID" value="TWR28357.1"/>
    <property type="molecule type" value="Genomic_DNA"/>
</dbReference>
<sequence>MIAHFIQHRGKGHLVLAAPLIVGVILFVFTDAIGHGEKYVRPATFFISAAFVWFYDKGPLLLQLGRNVNRGQNTLMWIDMKFWAIPLAIAGAISLAVIK</sequence>
<reference evidence="2 3" key="1">
    <citation type="submission" date="2019-07" db="EMBL/GenBank/DDBJ databases">
        <authorList>
            <person name="Kim J."/>
        </authorList>
    </citation>
    <scope>NUCLEOTIDE SEQUENCE [LARGE SCALE GENOMIC DNA]</scope>
    <source>
        <strain evidence="2 3">MJ1a</strain>
    </source>
</reference>
<keyword evidence="3" id="KW-1185">Reference proteome</keyword>
<proteinExistence type="predicted"/>
<protein>
    <submittedName>
        <fullName evidence="2">Uncharacterized protein</fullName>
    </submittedName>
</protein>
<comment type="caution">
    <text evidence="2">The sequence shown here is derived from an EMBL/GenBank/DDBJ whole genome shotgun (WGS) entry which is preliminary data.</text>
</comment>
<gene>
    <name evidence="2" type="ORF">FPZ42_03840</name>
</gene>
<evidence type="ECO:0000313" key="2">
    <source>
        <dbReference type="EMBL" id="TWR28357.1"/>
    </source>
</evidence>
<organism evidence="2 3">
    <name type="scientific">Mucilaginibacter achroorhodeus</name>
    <dbReference type="NCBI Taxonomy" id="2599294"/>
    <lineage>
        <taxon>Bacteria</taxon>
        <taxon>Pseudomonadati</taxon>
        <taxon>Bacteroidota</taxon>
        <taxon>Sphingobacteriia</taxon>
        <taxon>Sphingobacteriales</taxon>
        <taxon>Sphingobacteriaceae</taxon>
        <taxon>Mucilaginibacter</taxon>
    </lineage>
</organism>
<evidence type="ECO:0000313" key="3">
    <source>
        <dbReference type="Proteomes" id="UP000318010"/>
    </source>
</evidence>
<dbReference type="OrthoDB" id="9892486at2"/>
<feature type="transmembrane region" description="Helical" evidence="1">
    <location>
        <begin position="76"/>
        <end position="98"/>
    </location>
</feature>
<feature type="transmembrane region" description="Helical" evidence="1">
    <location>
        <begin position="12"/>
        <end position="33"/>
    </location>
</feature>
<keyword evidence="1" id="KW-1133">Transmembrane helix</keyword>
<dbReference type="Proteomes" id="UP000318010">
    <property type="component" value="Unassembled WGS sequence"/>
</dbReference>
<name>A0A563UAE9_9SPHI</name>